<dbReference type="Pfam" id="PF00010">
    <property type="entry name" value="HLH"/>
    <property type="match status" value="1"/>
</dbReference>
<keyword evidence="2" id="KW-0805">Transcription regulation</keyword>
<dbReference type="OrthoDB" id="6106870at2759"/>
<dbReference type="FunFam" id="4.10.280.10:FF:000074">
    <property type="entry name" value="Transcription factor ORG2"/>
    <property type="match status" value="1"/>
</dbReference>
<dbReference type="InterPro" id="IPR036638">
    <property type="entry name" value="HLH_DNA-bd_sf"/>
</dbReference>
<dbReference type="eggNOG" id="ENOG502RXMR">
    <property type="taxonomic scope" value="Eukaryota"/>
</dbReference>
<evidence type="ECO:0000313" key="7">
    <source>
        <dbReference type="EMBL" id="EXC19631.1"/>
    </source>
</evidence>
<dbReference type="PANTHER" id="PTHR13935">
    <property type="entry name" value="ACHAETE-SCUTE TRANSCRIPTION FACTOR-RELATED"/>
    <property type="match status" value="1"/>
</dbReference>
<evidence type="ECO:0000259" key="6">
    <source>
        <dbReference type="PROSITE" id="PS50888"/>
    </source>
</evidence>
<dbReference type="PANTHER" id="PTHR13935:SF41">
    <property type="entry name" value="TRANSCRIPTION FACTOR ORG2-RELATED"/>
    <property type="match status" value="1"/>
</dbReference>
<reference evidence="8" key="1">
    <citation type="submission" date="2013-01" db="EMBL/GenBank/DDBJ databases">
        <title>Draft Genome Sequence of a Mulberry Tree, Morus notabilis C.K. Schneid.</title>
        <authorList>
            <person name="He N."/>
            <person name="Zhao S."/>
        </authorList>
    </citation>
    <scope>NUCLEOTIDE SEQUENCE</scope>
</reference>
<evidence type="ECO:0000256" key="3">
    <source>
        <dbReference type="ARBA" id="ARBA00023125"/>
    </source>
</evidence>
<dbReference type="InterPro" id="IPR011598">
    <property type="entry name" value="bHLH_dom"/>
</dbReference>
<sequence length="396" mass="44714">MLALSPPSFSTNIAYWPLEDTLGHDDQNYFYRDVEPANSDQSVFLNSFPMTLVTSDQRSRAELDWLASPTTTTGAISRDLSMAVRKLNHNVSERDRRKKINHLYSSLRALLPASDHTKKLSIPATVSRVVKYIPELQQEVEGLIRKREELLSITNSRQLQVGQEIKNQIKSISRTSLSSVSASQLNNKDVAVQISTLKADKNYTLSEILHNLEEDGLSVLNISSFESSCGRVFHNLHLQMSKLMRKIKRYSESEDVDGVVRTLTNVRHVFQLRRSLISLEALDTLGCEYYAKSGFMQVNRGDLVAIKGEKVKNLYKLIGTTVVGGAIKEELCQEESSSVMKEVVGVKWCNKMWIIVEDNKDKMVKTCGSEDALKKKKTIPHVKFDKSLNLAHVYSC</sequence>
<evidence type="ECO:0000256" key="1">
    <source>
        <dbReference type="ARBA" id="ARBA00004123"/>
    </source>
</evidence>
<dbReference type="PROSITE" id="PS50888">
    <property type="entry name" value="BHLH"/>
    <property type="match status" value="1"/>
</dbReference>
<dbReference type="GO" id="GO:0000981">
    <property type="term" value="F:DNA-binding transcription factor activity, RNA polymerase II-specific"/>
    <property type="evidence" value="ECO:0007669"/>
    <property type="project" value="TreeGrafter"/>
</dbReference>
<dbReference type="Proteomes" id="UP000030645">
    <property type="component" value="Unassembled WGS sequence"/>
</dbReference>
<dbReference type="GO" id="GO:0000977">
    <property type="term" value="F:RNA polymerase II transcription regulatory region sequence-specific DNA binding"/>
    <property type="evidence" value="ECO:0007669"/>
    <property type="project" value="TreeGrafter"/>
</dbReference>
<keyword evidence="4" id="KW-0804">Transcription</keyword>
<dbReference type="GO" id="GO:0010106">
    <property type="term" value="P:cellular response to iron ion starvation"/>
    <property type="evidence" value="ECO:0007669"/>
    <property type="project" value="UniProtKB-ARBA"/>
</dbReference>
<feature type="domain" description="BHLH" evidence="6">
    <location>
        <begin position="84"/>
        <end position="136"/>
    </location>
</feature>
<keyword evidence="8" id="KW-1185">Reference proteome</keyword>
<dbReference type="Gene3D" id="4.10.280.10">
    <property type="entry name" value="Helix-loop-helix DNA-binding domain"/>
    <property type="match status" value="1"/>
</dbReference>
<accession>W9SP46</accession>
<dbReference type="STRING" id="981085.W9SP46"/>
<dbReference type="SMART" id="SM00353">
    <property type="entry name" value="HLH"/>
    <property type="match status" value="1"/>
</dbReference>
<dbReference type="EMBL" id="KE345879">
    <property type="protein sequence ID" value="EXC19631.1"/>
    <property type="molecule type" value="Genomic_DNA"/>
</dbReference>
<evidence type="ECO:0000256" key="2">
    <source>
        <dbReference type="ARBA" id="ARBA00023015"/>
    </source>
</evidence>
<evidence type="ECO:0000256" key="5">
    <source>
        <dbReference type="ARBA" id="ARBA00023242"/>
    </source>
</evidence>
<organism evidence="7 8">
    <name type="scientific">Morus notabilis</name>
    <dbReference type="NCBI Taxonomy" id="981085"/>
    <lineage>
        <taxon>Eukaryota</taxon>
        <taxon>Viridiplantae</taxon>
        <taxon>Streptophyta</taxon>
        <taxon>Embryophyta</taxon>
        <taxon>Tracheophyta</taxon>
        <taxon>Spermatophyta</taxon>
        <taxon>Magnoliopsida</taxon>
        <taxon>eudicotyledons</taxon>
        <taxon>Gunneridae</taxon>
        <taxon>Pentapetalae</taxon>
        <taxon>rosids</taxon>
        <taxon>fabids</taxon>
        <taxon>Rosales</taxon>
        <taxon>Moraceae</taxon>
        <taxon>Moreae</taxon>
        <taxon>Morus</taxon>
    </lineage>
</organism>
<dbReference type="AlphaFoldDB" id="W9SP46"/>
<dbReference type="CDD" id="cd18914">
    <property type="entry name" value="bHLH_AtORG2_like"/>
    <property type="match status" value="1"/>
</dbReference>
<dbReference type="GO" id="GO:0046983">
    <property type="term" value="F:protein dimerization activity"/>
    <property type="evidence" value="ECO:0007669"/>
    <property type="project" value="InterPro"/>
</dbReference>
<keyword evidence="3" id="KW-0238">DNA-binding</keyword>
<proteinExistence type="predicted"/>
<dbReference type="KEGG" id="mnt:21402322"/>
<keyword evidence="5" id="KW-0539">Nucleus</keyword>
<dbReference type="InterPro" id="IPR015660">
    <property type="entry name" value="MASH1/Ascl1a-like"/>
</dbReference>
<comment type="subcellular location">
    <subcellularLocation>
        <location evidence="1">Nucleus</location>
    </subcellularLocation>
</comment>
<dbReference type="SUPFAM" id="SSF47459">
    <property type="entry name" value="HLH, helix-loop-helix DNA-binding domain"/>
    <property type="match status" value="1"/>
</dbReference>
<protein>
    <submittedName>
        <fullName evidence="7">Transcription factor ORG2</fullName>
    </submittedName>
</protein>
<dbReference type="GO" id="GO:0090575">
    <property type="term" value="C:RNA polymerase II transcription regulator complex"/>
    <property type="evidence" value="ECO:0007669"/>
    <property type="project" value="TreeGrafter"/>
</dbReference>
<gene>
    <name evidence="7" type="ORF">L484_019377</name>
</gene>
<evidence type="ECO:0000313" key="8">
    <source>
        <dbReference type="Proteomes" id="UP000030645"/>
    </source>
</evidence>
<name>W9SP46_9ROSA</name>
<evidence type="ECO:0000256" key="4">
    <source>
        <dbReference type="ARBA" id="ARBA00023163"/>
    </source>
</evidence>